<evidence type="ECO:0000313" key="2">
    <source>
        <dbReference type="Proteomes" id="UP001163835"/>
    </source>
</evidence>
<feature type="non-terminal residue" evidence="1">
    <location>
        <position position="89"/>
    </location>
</feature>
<organism evidence="1 2">
    <name type="scientific">Lentinula aff. lateritia</name>
    <dbReference type="NCBI Taxonomy" id="2804960"/>
    <lineage>
        <taxon>Eukaryota</taxon>
        <taxon>Fungi</taxon>
        <taxon>Dikarya</taxon>
        <taxon>Basidiomycota</taxon>
        <taxon>Agaricomycotina</taxon>
        <taxon>Agaricomycetes</taxon>
        <taxon>Agaricomycetidae</taxon>
        <taxon>Agaricales</taxon>
        <taxon>Marasmiineae</taxon>
        <taxon>Omphalotaceae</taxon>
        <taxon>Lentinula</taxon>
    </lineage>
</organism>
<name>A0ACC1U3F2_9AGAR</name>
<sequence length="89" mass="10129">CDQKRRVPAVLGSIGPLQLSYSPAAHRTVSVMQCAFSFCPFYAVNDHWYQVEVEMLRPGTLIPSAKTLLRDTKLLYKNGAQQLQWYLLV</sequence>
<keyword evidence="2" id="KW-1185">Reference proteome</keyword>
<reference evidence="1" key="1">
    <citation type="submission" date="2022-09" db="EMBL/GenBank/DDBJ databases">
        <title>A Global Phylogenomic Analysis of the Shiitake Genus Lentinula.</title>
        <authorList>
            <consortium name="DOE Joint Genome Institute"/>
            <person name="Sierra-Patev S."/>
            <person name="Min B."/>
            <person name="Naranjo-Ortiz M."/>
            <person name="Looney B."/>
            <person name="Konkel Z."/>
            <person name="Slot J.C."/>
            <person name="Sakamoto Y."/>
            <person name="Steenwyk J.L."/>
            <person name="Rokas A."/>
            <person name="Carro J."/>
            <person name="Camarero S."/>
            <person name="Ferreira P."/>
            <person name="Molpeceres G."/>
            <person name="Ruiz-Duenas F.J."/>
            <person name="Serrano A."/>
            <person name="Henrissat B."/>
            <person name="Drula E."/>
            <person name="Hughes K.W."/>
            <person name="Mata J.L."/>
            <person name="Ishikawa N.K."/>
            <person name="Vargas-Isla R."/>
            <person name="Ushijima S."/>
            <person name="Smith C.A."/>
            <person name="Ahrendt S."/>
            <person name="Andreopoulos W."/>
            <person name="He G."/>
            <person name="Labutti K."/>
            <person name="Lipzen A."/>
            <person name="Ng V."/>
            <person name="Riley R."/>
            <person name="Sandor L."/>
            <person name="Barry K."/>
            <person name="Martinez A.T."/>
            <person name="Xiao Y."/>
            <person name="Gibbons J.G."/>
            <person name="Terashima K."/>
            <person name="Grigoriev I.V."/>
            <person name="Hibbett D.S."/>
        </authorList>
    </citation>
    <scope>NUCLEOTIDE SEQUENCE</scope>
    <source>
        <strain evidence="1">TMI1499</strain>
    </source>
</reference>
<comment type="caution">
    <text evidence="1">The sequence shown here is derived from an EMBL/GenBank/DDBJ whole genome shotgun (WGS) entry which is preliminary data.</text>
</comment>
<protein>
    <submittedName>
        <fullName evidence="1">Uncharacterized protein</fullName>
    </submittedName>
</protein>
<dbReference type="EMBL" id="MU795053">
    <property type="protein sequence ID" value="KAJ3811601.1"/>
    <property type="molecule type" value="Genomic_DNA"/>
</dbReference>
<dbReference type="Proteomes" id="UP001163835">
    <property type="component" value="Unassembled WGS sequence"/>
</dbReference>
<gene>
    <name evidence="1" type="ORF">F5876DRAFT_15022</name>
</gene>
<proteinExistence type="predicted"/>
<evidence type="ECO:0000313" key="1">
    <source>
        <dbReference type="EMBL" id="KAJ3811601.1"/>
    </source>
</evidence>
<accession>A0ACC1U3F2</accession>
<feature type="non-terminal residue" evidence="1">
    <location>
        <position position="1"/>
    </location>
</feature>